<feature type="compositionally biased region" description="Basic and acidic residues" evidence="1">
    <location>
        <begin position="39"/>
        <end position="56"/>
    </location>
</feature>
<evidence type="ECO:0000313" key="2">
    <source>
        <dbReference type="EMBL" id="KKN07242.1"/>
    </source>
</evidence>
<reference evidence="2" key="1">
    <citation type="journal article" date="2015" name="Nature">
        <title>Complex archaea that bridge the gap between prokaryotes and eukaryotes.</title>
        <authorList>
            <person name="Spang A."/>
            <person name="Saw J.H."/>
            <person name="Jorgensen S.L."/>
            <person name="Zaremba-Niedzwiedzka K."/>
            <person name="Martijn J."/>
            <person name="Lind A.E."/>
            <person name="van Eijk R."/>
            <person name="Schleper C."/>
            <person name="Guy L."/>
            <person name="Ettema T.J."/>
        </authorList>
    </citation>
    <scope>NUCLEOTIDE SEQUENCE</scope>
</reference>
<evidence type="ECO:0000256" key="1">
    <source>
        <dbReference type="SAM" id="MobiDB-lite"/>
    </source>
</evidence>
<comment type="caution">
    <text evidence="2">The sequence shown here is derived from an EMBL/GenBank/DDBJ whole genome shotgun (WGS) entry which is preliminary data.</text>
</comment>
<proteinExistence type="predicted"/>
<accession>A0A0F9N5U9</accession>
<protein>
    <submittedName>
        <fullName evidence="2">Uncharacterized protein</fullName>
    </submittedName>
</protein>
<gene>
    <name evidence="2" type="ORF">LCGC14_1069100</name>
</gene>
<organism evidence="2">
    <name type="scientific">marine sediment metagenome</name>
    <dbReference type="NCBI Taxonomy" id="412755"/>
    <lineage>
        <taxon>unclassified sequences</taxon>
        <taxon>metagenomes</taxon>
        <taxon>ecological metagenomes</taxon>
    </lineage>
</organism>
<dbReference type="EMBL" id="LAZR01004592">
    <property type="protein sequence ID" value="KKN07242.1"/>
    <property type="molecule type" value="Genomic_DNA"/>
</dbReference>
<name>A0A0F9N5U9_9ZZZZ</name>
<feature type="region of interest" description="Disordered" evidence="1">
    <location>
        <begin position="38"/>
        <end position="88"/>
    </location>
</feature>
<dbReference type="AlphaFoldDB" id="A0A0F9N5U9"/>
<sequence>MSKIKLGQEVIDTISGFTGIAVAGYEFLNGCRRISVQPKVDKDGKLPEDKAFDEPQLKVVKKGKYKNGNKDDGGPSPYTPEGRPEPKR</sequence>